<sequence length="136" mass="14591">MGLDPILDAWLIQPGQTQTAPAAAVQQPYETRLQSTLDPGGGSGQVVVTPDTLRASASALDAMRAEVGRDVQAAINATADERVNRVLELAEALQHVQERWGEKLKHLTGTMESQAGKLRDSANSWKQADTGQAKNF</sequence>
<keyword evidence="3" id="KW-1185">Reference proteome</keyword>
<feature type="region of interest" description="Disordered" evidence="1">
    <location>
        <begin position="113"/>
        <end position="136"/>
    </location>
</feature>
<evidence type="ECO:0000256" key="1">
    <source>
        <dbReference type="SAM" id="MobiDB-lite"/>
    </source>
</evidence>
<accession>A0AA41U548</accession>
<evidence type="ECO:0000313" key="2">
    <source>
        <dbReference type="EMBL" id="MCF2533656.1"/>
    </source>
</evidence>
<dbReference type="RefSeq" id="WP_235058423.1">
    <property type="nucleotide sequence ID" value="NZ_JAKFHA010000055.1"/>
</dbReference>
<reference evidence="2" key="1">
    <citation type="submission" date="2022-01" db="EMBL/GenBank/DDBJ databases">
        <title>Genome-Based Taxonomic Classification of the Phylum Actinobacteria.</title>
        <authorList>
            <person name="Gao Y."/>
        </authorList>
    </citation>
    <scope>NUCLEOTIDE SEQUENCE</scope>
    <source>
        <strain evidence="2">KLBMP 8922</strain>
    </source>
</reference>
<dbReference type="EMBL" id="JAKFHA010000055">
    <property type="protein sequence ID" value="MCF2533656.1"/>
    <property type="molecule type" value="Genomic_DNA"/>
</dbReference>
<protein>
    <submittedName>
        <fullName evidence="2">Uncharacterized protein</fullName>
    </submittedName>
</protein>
<organism evidence="2 3">
    <name type="scientific">Yinghuangia soli</name>
    <dbReference type="NCBI Taxonomy" id="2908204"/>
    <lineage>
        <taxon>Bacteria</taxon>
        <taxon>Bacillati</taxon>
        <taxon>Actinomycetota</taxon>
        <taxon>Actinomycetes</taxon>
        <taxon>Kitasatosporales</taxon>
        <taxon>Streptomycetaceae</taxon>
        <taxon>Yinghuangia</taxon>
    </lineage>
</organism>
<proteinExistence type="predicted"/>
<name>A0AA41U548_9ACTN</name>
<evidence type="ECO:0000313" key="3">
    <source>
        <dbReference type="Proteomes" id="UP001165378"/>
    </source>
</evidence>
<dbReference type="AlphaFoldDB" id="A0AA41U548"/>
<dbReference type="Proteomes" id="UP001165378">
    <property type="component" value="Unassembled WGS sequence"/>
</dbReference>
<comment type="caution">
    <text evidence="2">The sequence shown here is derived from an EMBL/GenBank/DDBJ whole genome shotgun (WGS) entry which is preliminary data.</text>
</comment>
<feature type="compositionally biased region" description="Polar residues" evidence="1">
    <location>
        <begin position="121"/>
        <end position="136"/>
    </location>
</feature>
<gene>
    <name evidence="2" type="ORF">LZ495_41450</name>
</gene>